<feature type="signal peptide" evidence="1">
    <location>
        <begin position="1"/>
        <end position="24"/>
    </location>
</feature>
<proteinExistence type="predicted"/>
<dbReference type="AlphaFoldDB" id="A0AAW6TWB5"/>
<comment type="caution">
    <text evidence="3">The sequence shown here is derived from an EMBL/GenBank/DDBJ whole genome shotgun (WGS) entry which is preliminary data.</text>
</comment>
<dbReference type="GO" id="GO:0016787">
    <property type="term" value="F:hydrolase activity"/>
    <property type="evidence" value="ECO:0007669"/>
    <property type="project" value="InterPro"/>
</dbReference>
<reference evidence="3" key="1">
    <citation type="submission" date="2023-05" db="EMBL/GenBank/DDBJ databases">
        <title>Anaerotaeda fermentans gen. nov., sp. nov., a novel anaerobic planctomycete of the new family within the order Sedimentisphaerales isolated from Taman Peninsula, Russia.</title>
        <authorList>
            <person name="Khomyakova M.A."/>
            <person name="Merkel A.Y."/>
            <person name="Slobodkin A.I."/>
        </authorList>
    </citation>
    <scope>NUCLEOTIDE SEQUENCE</scope>
    <source>
        <strain evidence="3">M17dextr</strain>
    </source>
</reference>
<evidence type="ECO:0000256" key="1">
    <source>
        <dbReference type="SAM" id="SignalP"/>
    </source>
</evidence>
<sequence>MTYLNLHRIKPVVLLAVLCVCASAAGGEWKPLFNGQDLEGWSNPYDWGKAWVEDGQIVLQADRKFFLVADKTYRDFIFEAEVKMPERPSNSGFMFRCHKERNKVYGYQAEVDPSDRQWSGGLYDEGRRGWLHPRSNDPESARAFVENAGGTFQRDDWNRYRIHCVGPSIRIYVNDVLTTDYIDTTDREGYIAIQHHGEAGKMYRFRNLRIRELKAPAAMTETRNDMPLVFVEDFESGAGRWTQTDPNAWKIVAEDGNHVYAQHQQSRYQPPVRSPLNMARIKDLKVGDFVLQARMKQTSREYGHRDMCLFFGYQDPAHFYYVHIATQADPHANSIFLVNGEPRVSIAKERNDGTDWATGYHDVRVVRNTANGTIEVFFNDMSKPIMRTVDTTFGAGGIGFGTFDDTGHIDDVMIWGRKP</sequence>
<keyword evidence="4" id="KW-1185">Reference proteome</keyword>
<evidence type="ECO:0000313" key="3">
    <source>
        <dbReference type="EMBL" id="MDI6447708.1"/>
    </source>
</evidence>
<protein>
    <submittedName>
        <fullName evidence="3">DUF1080 domain-containing protein</fullName>
    </submittedName>
</protein>
<feature type="domain" description="3-keto-alpha-glucoside-1,2-lyase/3-keto-2-hydroxy-glucal hydratase" evidence="2">
    <location>
        <begin position="28"/>
        <end position="211"/>
    </location>
</feature>
<feature type="chain" id="PRO_5043879863" evidence="1">
    <location>
        <begin position="25"/>
        <end position="419"/>
    </location>
</feature>
<keyword evidence="1" id="KW-0732">Signal</keyword>
<name>A0AAW6TWB5_9BACT</name>
<dbReference type="EMBL" id="JASCXX010000002">
    <property type="protein sequence ID" value="MDI6447708.1"/>
    <property type="molecule type" value="Genomic_DNA"/>
</dbReference>
<evidence type="ECO:0000313" key="4">
    <source>
        <dbReference type="Proteomes" id="UP001431776"/>
    </source>
</evidence>
<dbReference type="Pfam" id="PF06439">
    <property type="entry name" value="3keto-disac_hyd"/>
    <property type="match status" value="1"/>
</dbReference>
<gene>
    <name evidence="3" type="ORF">QJ522_01535</name>
</gene>
<dbReference type="Proteomes" id="UP001431776">
    <property type="component" value="Unassembled WGS sequence"/>
</dbReference>
<dbReference type="Gene3D" id="2.60.120.560">
    <property type="entry name" value="Exo-inulinase, domain 1"/>
    <property type="match status" value="2"/>
</dbReference>
<accession>A0AAW6TWB5</accession>
<dbReference type="RefSeq" id="WP_349243120.1">
    <property type="nucleotide sequence ID" value="NZ_JASCXX010000002.1"/>
</dbReference>
<organism evidence="3 4">
    <name type="scientific">Anaerobaca lacustris</name>
    <dbReference type="NCBI Taxonomy" id="3044600"/>
    <lineage>
        <taxon>Bacteria</taxon>
        <taxon>Pseudomonadati</taxon>
        <taxon>Planctomycetota</taxon>
        <taxon>Phycisphaerae</taxon>
        <taxon>Sedimentisphaerales</taxon>
        <taxon>Anaerobacaceae</taxon>
        <taxon>Anaerobaca</taxon>
    </lineage>
</organism>
<evidence type="ECO:0000259" key="2">
    <source>
        <dbReference type="Pfam" id="PF06439"/>
    </source>
</evidence>
<dbReference type="InterPro" id="IPR010496">
    <property type="entry name" value="AL/BT2_dom"/>
</dbReference>